<reference evidence="2 3" key="2">
    <citation type="submission" date="2018-03" db="EMBL/GenBank/DDBJ databases">
        <title>The ancient ancestry and fast evolution of plastids.</title>
        <authorList>
            <person name="Moore K.R."/>
            <person name="Magnabosco C."/>
            <person name="Momper L."/>
            <person name="Gold D.A."/>
            <person name="Bosak T."/>
            <person name="Fournier G.P."/>
        </authorList>
    </citation>
    <scope>NUCLEOTIDE SEQUENCE [LARGE SCALE GENOMIC DNA]</scope>
    <source>
        <strain evidence="2 3">ULC007</strain>
    </source>
</reference>
<dbReference type="Proteomes" id="UP000238634">
    <property type="component" value="Unassembled WGS sequence"/>
</dbReference>
<reference evidence="2 3" key="1">
    <citation type="submission" date="2018-02" db="EMBL/GenBank/DDBJ databases">
        <authorList>
            <person name="Cohen D.B."/>
            <person name="Kent A.D."/>
        </authorList>
    </citation>
    <scope>NUCLEOTIDE SEQUENCE [LARGE SCALE GENOMIC DNA]</scope>
    <source>
        <strain evidence="2 3">ULC007</strain>
    </source>
</reference>
<comment type="caution">
    <text evidence="2">The sequence shown here is derived from an EMBL/GenBank/DDBJ whole genome shotgun (WGS) entry which is preliminary data.</text>
</comment>
<protein>
    <submittedName>
        <fullName evidence="2">Uncharacterized protein</fullName>
    </submittedName>
</protein>
<proteinExistence type="predicted"/>
<gene>
    <name evidence="2" type="ORF">C7B65_07090</name>
</gene>
<accession>A0A2T1DJM6</accession>
<dbReference type="AlphaFoldDB" id="A0A2T1DJM6"/>
<dbReference type="EMBL" id="PVWG01000005">
    <property type="protein sequence ID" value="PSB20663.1"/>
    <property type="molecule type" value="Genomic_DNA"/>
</dbReference>
<evidence type="ECO:0000256" key="1">
    <source>
        <dbReference type="SAM" id="MobiDB-lite"/>
    </source>
</evidence>
<evidence type="ECO:0000313" key="3">
    <source>
        <dbReference type="Proteomes" id="UP000238634"/>
    </source>
</evidence>
<organism evidence="2 3">
    <name type="scientific">Phormidesmis priestleyi ULC007</name>
    <dbReference type="NCBI Taxonomy" id="1920490"/>
    <lineage>
        <taxon>Bacteria</taxon>
        <taxon>Bacillati</taxon>
        <taxon>Cyanobacteriota</taxon>
        <taxon>Cyanophyceae</taxon>
        <taxon>Leptolyngbyales</taxon>
        <taxon>Leptolyngbyaceae</taxon>
        <taxon>Phormidesmis</taxon>
    </lineage>
</organism>
<feature type="region of interest" description="Disordered" evidence="1">
    <location>
        <begin position="60"/>
        <end position="79"/>
    </location>
</feature>
<name>A0A2T1DJM6_9CYAN</name>
<evidence type="ECO:0000313" key="2">
    <source>
        <dbReference type="EMBL" id="PSB20663.1"/>
    </source>
</evidence>
<sequence length="160" mass="17734">MPANPNAPGGDEHLEKDHCLSSLWSLGMNRKFEKWLTIVALGSWVASMGALVAIEVASTQPPSDQSLLSESQAIRPQRRNSQFASVLDSQFYQQLKQSDALASLESDRGHWLDRTRVSSEVLSRDFSELDVKNQKPSISSSLNLFAVSPHIGSMQQKLPR</sequence>
<keyword evidence="3" id="KW-1185">Reference proteome</keyword>